<feature type="coiled-coil region" evidence="1">
    <location>
        <begin position="172"/>
        <end position="199"/>
    </location>
</feature>
<dbReference type="Proteomes" id="UP001154114">
    <property type="component" value="Chromosome 15"/>
</dbReference>
<organism evidence="3 4">
    <name type="scientific">Chrysodeixis includens</name>
    <name type="common">Soybean looper</name>
    <name type="synonym">Pseudoplusia includens</name>
    <dbReference type="NCBI Taxonomy" id="689277"/>
    <lineage>
        <taxon>Eukaryota</taxon>
        <taxon>Metazoa</taxon>
        <taxon>Ecdysozoa</taxon>
        <taxon>Arthropoda</taxon>
        <taxon>Hexapoda</taxon>
        <taxon>Insecta</taxon>
        <taxon>Pterygota</taxon>
        <taxon>Neoptera</taxon>
        <taxon>Endopterygota</taxon>
        <taxon>Lepidoptera</taxon>
        <taxon>Glossata</taxon>
        <taxon>Ditrysia</taxon>
        <taxon>Noctuoidea</taxon>
        <taxon>Noctuidae</taxon>
        <taxon>Plusiinae</taxon>
        <taxon>Chrysodeixis</taxon>
    </lineage>
</organism>
<dbReference type="EMBL" id="LR824018">
    <property type="protein sequence ID" value="CAD0201575.1"/>
    <property type="molecule type" value="Genomic_DNA"/>
</dbReference>
<protein>
    <submittedName>
        <fullName evidence="3">Uncharacterized protein</fullName>
    </submittedName>
</protein>
<evidence type="ECO:0000256" key="2">
    <source>
        <dbReference type="SAM" id="MobiDB-lite"/>
    </source>
</evidence>
<sequence length="328" mass="35899">MQGQARQTDSRERIGKNDARGRIEERHHLGDVARFAGGFGVAGGRPQRAERRAPRASRRARRAARRTRRARARAARQRRHHRAPHGRPQGRERRAPAPTPAWPRAAAAPTQSSTPPAPASARSPTPPRDRTPRSRSLAPRASPASPARLYSPALCPPSQDKDAELSAQVALIMDGRAEKERLQQKIQGMQNTIDNIQKELTGRLAGVSAAAAEAPEQDAPRRPDDASLYNFLSDGSVDGDALDPREVGRRFQALQRGAASRCSELQPSLRTWLQRKGRHLAAGPLGSAQRYRVNGHTILTLYGSLKGTVTAKYTVASSRSPCLCYKRS</sequence>
<keyword evidence="1" id="KW-0175">Coiled coil</keyword>
<proteinExistence type="predicted"/>
<keyword evidence="4" id="KW-1185">Reference proteome</keyword>
<name>A0A9N8PYQ0_CHRIL</name>
<feature type="region of interest" description="Disordered" evidence="2">
    <location>
        <begin position="1"/>
        <end position="162"/>
    </location>
</feature>
<reference evidence="3" key="1">
    <citation type="submission" date="2021-12" db="EMBL/GenBank/DDBJ databases">
        <authorList>
            <person name="King R."/>
        </authorList>
    </citation>
    <scope>NUCLEOTIDE SEQUENCE</scope>
</reference>
<evidence type="ECO:0000256" key="1">
    <source>
        <dbReference type="SAM" id="Coils"/>
    </source>
</evidence>
<feature type="compositionally biased region" description="Basic and acidic residues" evidence="2">
    <location>
        <begin position="8"/>
        <end position="31"/>
    </location>
</feature>
<accession>A0A9N8PYQ0</accession>
<feature type="compositionally biased region" description="Basic residues" evidence="2">
    <location>
        <begin position="54"/>
        <end position="85"/>
    </location>
</feature>
<evidence type="ECO:0000313" key="3">
    <source>
        <dbReference type="EMBL" id="CAD0201575.1"/>
    </source>
</evidence>
<dbReference type="AlphaFoldDB" id="A0A9N8PYQ0"/>
<dbReference type="OrthoDB" id="10064612at2759"/>
<evidence type="ECO:0000313" key="4">
    <source>
        <dbReference type="Proteomes" id="UP001154114"/>
    </source>
</evidence>
<gene>
    <name evidence="3" type="ORF">CINC_LOCUS3245</name>
</gene>
<feature type="compositionally biased region" description="Low complexity" evidence="2">
    <location>
        <begin position="102"/>
        <end position="123"/>
    </location>
</feature>
<feature type="compositionally biased region" description="Low complexity" evidence="2">
    <location>
        <begin position="134"/>
        <end position="153"/>
    </location>
</feature>